<comment type="caution">
    <text evidence="3">The sequence shown here is derived from an EMBL/GenBank/DDBJ whole genome shotgun (WGS) entry which is preliminary data.</text>
</comment>
<accession>A0A9K3LA67</accession>
<reference evidence="3" key="2">
    <citation type="submission" date="2021-04" db="EMBL/GenBank/DDBJ databases">
        <authorList>
            <person name="Podell S."/>
        </authorList>
    </citation>
    <scope>NUCLEOTIDE SEQUENCE</scope>
    <source>
        <strain evidence="3">Hildebrandi</strain>
    </source>
</reference>
<name>A0A9K3LA67_9STRA</name>
<evidence type="ECO:0000259" key="2">
    <source>
        <dbReference type="Pfam" id="PF07727"/>
    </source>
</evidence>
<evidence type="ECO:0000313" key="3">
    <source>
        <dbReference type="EMBL" id="KAG7357663.1"/>
    </source>
</evidence>
<dbReference type="GO" id="GO:0003964">
    <property type="term" value="F:RNA-directed DNA polymerase activity"/>
    <property type="evidence" value="ECO:0007669"/>
    <property type="project" value="UniProtKB-KW"/>
</dbReference>
<dbReference type="Pfam" id="PF07727">
    <property type="entry name" value="RVT_2"/>
    <property type="match status" value="1"/>
</dbReference>
<evidence type="ECO:0000256" key="1">
    <source>
        <dbReference type="SAM" id="SignalP"/>
    </source>
</evidence>
<dbReference type="EMBL" id="JAGRRH010000015">
    <property type="protein sequence ID" value="KAG7357663.1"/>
    <property type="molecule type" value="Genomic_DNA"/>
</dbReference>
<evidence type="ECO:0000313" key="4">
    <source>
        <dbReference type="Proteomes" id="UP000693970"/>
    </source>
</evidence>
<dbReference type="AlphaFoldDB" id="A0A9K3LA67"/>
<proteinExistence type="predicted"/>
<feature type="domain" description="Reverse transcriptase Ty1/copia-type" evidence="2">
    <location>
        <begin position="13"/>
        <end position="97"/>
    </location>
</feature>
<keyword evidence="3" id="KW-0808">Transferase</keyword>
<dbReference type="Proteomes" id="UP000693970">
    <property type="component" value="Unassembled WGS sequence"/>
</dbReference>
<organism evidence="3 4">
    <name type="scientific">Nitzschia inconspicua</name>
    <dbReference type="NCBI Taxonomy" id="303405"/>
    <lineage>
        <taxon>Eukaryota</taxon>
        <taxon>Sar</taxon>
        <taxon>Stramenopiles</taxon>
        <taxon>Ochrophyta</taxon>
        <taxon>Bacillariophyta</taxon>
        <taxon>Bacillariophyceae</taxon>
        <taxon>Bacillariophycidae</taxon>
        <taxon>Bacillariales</taxon>
        <taxon>Bacillariaceae</taxon>
        <taxon>Nitzschia</taxon>
    </lineage>
</organism>
<dbReference type="InterPro" id="IPR013103">
    <property type="entry name" value="RVT_2"/>
</dbReference>
<keyword evidence="3" id="KW-0548">Nucleotidyltransferase</keyword>
<sequence length="137" mass="15588">MSLPLSTLILTWIMDVYVEMPRCFSLKGKVPKLKISWYGLKQSPRNYVNHLSSKLNQLGFTASDADPCLFVSDKCICLVYVDDTLLYARSQKDLNDVGMLGYLHLVIFKQTQDPIFPLPLLNVLDSHIPRNVSEVNL</sequence>
<protein>
    <submittedName>
        <fullName evidence="3">Reverse transcriptase RNA-dependent DNA polymerase</fullName>
    </submittedName>
</protein>
<keyword evidence="1" id="KW-0732">Signal</keyword>
<reference evidence="3" key="1">
    <citation type="journal article" date="2021" name="Sci. Rep.">
        <title>Diploid genomic architecture of Nitzschia inconspicua, an elite biomass production diatom.</title>
        <authorList>
            <person name="Oliver A."/>
            <person name="Podell S."/>
            <person name="Pinowska A."/>
            <person name="Traller J.C."/>
            <person name="Smith S.R."/>
            <person name="McClure R."/>
            <person name="Beliaev A."/>
            <person name="Bohutskyi P."/>
            <person name="Hill E.A."/>
            <person name="Rabines A."/>
            <person name="Zheng H."/>
            <person name="Allen L.Z."/>
            <person name="Kuo A."/>
            <person name="Grigoriev I.V."/>
            <person name="Allen A.E."/>
            <person name="Hazlebeck D."/>
            <person name="Allen E.E."/>
        </authorList>
    </citation>
    <scope>NUCLEOTIDE SEQUENCE</scope>
    <source>
        <strain evidence="3">Hildebrandi</strain>
    </source>
</reference>
<feature type="chain" id="PRO_5039914997" evidence="1">
    <location>
        <begin position="19"/>
        <end position="137"/>
    </location>
</feature>
<gene>
    <name evidence="3" type="ORF">IV203_002351</name>
</gene>
<feature type="signal peptide" evidence="1">
    <location>
        <begin position="1"/>
        <end position="18"/>
    </location>
</feature>
<keyword evidence="4" id="KW-1185">Reference proteome</keyword>
<dbReference type="OrthoDB" id="115924at2759"/>
<keyword evidence="3" id="KW-0695">RNA-directed DNA polymerase</keyword>